<organism evidence="4 5">
    <name type="scientific">Dreissena polymorpha</name>
    <name type="common">Zebra mussel</name>
    <name type="synonym">Mytilus polymorpha</name>
    <dbReference type="NCBI Taxonomy" id="45954"/>
    <lineage>
        <taxon>Eukaryota</taxon>
        <taxon>Metazoa</taxon>
        <taxon>Spiralia</taxon>
        <taxon>Lophotrochozoa</taxon>
        <taxon>Mollusca</taxon>
        <taxon>Bivalvia</taxon>
        <taxon>Autobranchia</taxon>
        <taxon>Heteroconchia</taxon>
        <taxon>Euheterodonta</taxon>
        <taxon>Imparidentia</taxon>
        <taxon>Neoheterodontei</taxon>
        <taxon>Myida</taxon>
        <taxon>Dreissenoidea</taxon>
        <taxon>Dreissenidae</taxon>
        <taxon>Dreissena</taxon>
    </lineage>
</organism>
<dbReference type="InterPro" id="IPR003323">
    <property type="entry name" value="OTU_dom"/>
</dbReference>
<dbReference type="InterPro" id="IPR038765">
    <property type="entry name" value="Papain-like_cys_pep_sf"/>
</dbReference>
<evidence type="ECO:0000256" key="2">
    <source>
        <dbReference type="ARBA" id="ARBA00020188"/>
    </source>
</evidence>
<dbReference type="PANTHER" id="PTHR16081:SF0">
    <property type="entry name" value="VERTNIN"/>
    <property type="match status" value="1"/>
</dbReference>
<evidence type="ECO:0000256" key="1">
    <source>
        <dbReference type="ARBA" id="ARBA00007290"/>
    </source>
</evidence>
<evidence type="ECO:0000313" key="5">
    <source>
        <dbReference type="Proteomes" id="UP000828390"/>
    </source>
</evidence>
<comment type="similarity">
    <text evidence="1">Belongs to the vertnin family.</text>
</comment>
<reference evidence="4" key="2">
    <citation type="submission" date="2020-11" db="EMBL/GenBank/DDBJ databases">
        <authorList>
            <person name="McCartney M.A."/>
            <person name="Auch B."/>
            <person name="Kono T."/>
            <person name="Mallez S."/>
            <person name="Becker A."/>
            <person name="Gohl D.M."/>
            <person name="Silverstein K.A.T."/>
            <person name="Koren S."/>
            <person name="Bechman K.B."/>
            <person name="Herman A."/>
            <person name="Abrahante J.E."/>
            <person name="Garbe J."/>
        </authorList>
    </citation>
    <scope>NUCLEOTIDE SEQUENCE</scope>
    <source>
        <strain evidence="4">Duluth1</strain>
        <tissue evidence="4">Whole animal</tissue>
    </source>
</reference>
<dbReference type="PANTHER" id="PTHR16081">
    <property type="entry name" value="VERTNIN"/>
    <property type="match status" value="1"/>
</dbReference>
<dbReference type="InterPro" id="IPR047273">
    <property type="entry name" value="VRTN_OTU_dom"/>
</dbReference>
<dbReference type="EMBL" id="JAIWYP010000009">
    <property type="protein sequence ID" value="KAH3779137.1"/>
    <property type="molecule type" value="Genomic_DNA"/>
</dbReference>
<feature type="domain" description="OTU" evidence="3">
    <location>
        <begin position="56"/>
        <end position="211"/>
    </location>
</feature>
<protein>
    <recommendedName>
        <fullName evidence="2">Vertnin</fullName>
    </recommendedName>
</protein>
<dbReference type="InterPro" id="IPR038822">
    <property type="entry name" value="Vertnin-like"/>
</dbReference>
<evidence type="ECO:0000313" key="4">
    <source>
        <dbReference type="EMBL" id="KAH3779137.1"/>
    </source>
</evidence>
<name>A0A9D4INE6_DREPO</name>
<dbReference type="PROSITE" id="PS50802">
    <property type="entry name" value="OTU"/>
    <property type="match status" value="1"/>
</dbReference>
<gene>
    <name evidence="4" type="ORF">DPMN_180616</name>
</gene>
<dbReference type="AlphaFoldDB" id="A0A9D4INE6"/>
<comment type="caution">
    <text evidence="4">The sequence shown here is derived from an EMBL/GenBank/DDBJ whole genome shotgun (WGS) entry which is preliminary data.</text>
</comment>
<sequence>MGGHKSLDQAKTESKLLLAYKVELPVNENLMFSASDVDKEAVKLLRIYQPEMNADFCPVTTIGDGNCLYQTVSKALTGVEDYHVLIRLKTAIEMILNRSSYDTGLPKNDFLNEFAISTSPYAELVQRALTVYAWSEMAHLYAISAALKQPIQSYFPPQQLREMSDAYTRTVLGRNVDQSLHPKATVMWSSKRAPKYRIDFKCNHFVPLVSLAHCSDVSGLANCEPMDIPFSRDLATDNNNPCEKDKLNDASCITVVSDVSDMSTCTSLWTTHKTFKTDFRIKGVSFPTTVVFGTQEAVLHRNPTFCEMEMKVESKFI</sequence>
<accession>A0A9D4INE6</accession>
<dbReference type="Proteomes" id="UP000828390">
    <property type="component" value="Unassembled WGS sequence"/>
</dbReference>
<proteinExistence type="inferred from homology"/>
<evidence type="ECO:0000259" key="3">
    <source>
        <dbReference type="PROSITE" id="PS50802"/>
    </source>
</evidence>
<dbReference type="GO" id="GO:0000785">
    <property type="term" value="C:chromatin"/>
    <property type="evidence" value="ECO:0007669"/>
    <property type="project" value="TreeGrafter"/>
</dbReference>
<reference evidence="4" key="1">
    <citation type="journal article" date="2019" name="bioRxiv">
        <title>The Genome of the Zebra Mussel, Dreissena polymorpha: A Resource for Invasive Species Research.</title>
        <authorList>
            <person name="McCartney M.A."/>
            <person name="Auch B."/>
            <person name="Kono T."/>
            <person name="Mallez S."/>
            <person name="Zhang Y."/>
            <person name="Obille A."/>
            <person name="Becker A."/>
            <person name="Abrahante J.E."/>
            <person name="Garbe J."/>
            <person name="Badalamenti J.P."/>
            <person name="Herman A."/>
            <person name="Mangelson H."/>
            <person name="Liachko I."/>
            <person name="Sullivan S."/>
            <person name="Sone E.D."/>
            <person name="Koren S."/>
            <person name="Silverstein K.A.T."/>
            <person name="Beckman K.B."/>
            <person name="Gohl D.M."/>
        </authorList>
    </citation>
    <scope>NUCLEOTIDE SEQUENCE</scope>
    <source>
        <strain evidence="4">Duluth1</strain>
        <tissue evidence="4">Whole animal</tissue>
    </source>
</reference>
<dbReference type="Pfam" id="PF02338">
    <property type="entry name" value="OTU"/>
    <property type="match status" value="1"/>
</dbReference>
<dbReference type="Gene3D" id="3.90.70.80">
    <property type="match status" value="1"/>
</dbReference>
<keyword evidence="5" id="KW-1185">Reference proteome</keyword>
<dbReference type="SUPFAM" id="SSF54001">
    <property type="entry name" value="Cysteine proteinases"/>
    <property type="match status" value="1"/>
</dbReference>
<dbReference type="GO" id="GO:0006357">
    <property type="term" value="P:regulation of transcription by RNA polymerase II"/>
    <property type="evidence" value="ECO:0007669"/>
    <property type="project" value="TreeGrafter"/>
</dbReference>
<dbReference type="CDD" id="cd22791">
    <property type="entry name" value="OTU_VRTN"/>
    <property type="match status" value="1"/>
</dbReference>